<keyword evidence="2" id="KW-1185">Reference proteome</keyword>
<reference evidence="2" key="1">
    <citation type="journal article" date="2022" name="Nat. Commun.">
        <title>Chromosome evolution and the genetic basis of agronomically important traits in greater yam.</title>
        <authorList>
            <person name="Bredeson J.V."/>
            <person name="Lyons J.B."/>
            <person name="Oniyinde I.O."/>
            <person name="Okereke N.R."/>
            <person name="Kolade O."/>
            <person name="Nnabue I."/>
            <person name="Nwadili C.O."/>
            <person name="Hribova E."/>
            <person name="Parker M."/>
            <person name="Nwogha J."/>
            <person name="Shu S."/>
            <person name="Carlson J."/>
            <person name="Kariba R."/>
            <person name="Muthemba S."/>
            <person name="Knop K."/>
            <person name="Barton G.J."/>
            <person name="Sherwood A.V."/>
            <person name="Lopez-Montes A."/>
            <person name="Asiedu R."/>
            <person name="Jamnadass R."/>
            <person name="Muchugi A."/>
            <person name="Goodstein D."/>
            <person name="Egesi C.N."/>
            <person name="Featherston J."/>
            <person name="Asfaw A."/>
            <person name="Simpson G.G."/>
            <person name="Dolezel J."/>
            <person name="Hendre P.S."/>
            <person name="Van Deynze A."/>
            <person name="Kumar P.L."/>
            <person name="Obidiegwu J.E."/>
            <person name="Bhattacharjee R."/>
            <person name="Rokhsar D.S."/>
        </authorList>
    </citation>
    <scope>NUCLEOTIDE SEQUENCE [LARGE SCALE GENOMIC DNA]</scope>
    <source>
        <strain evidence="2">cv. TDa95/00328</strain>
    </source>
</reference>
<gene>
    <name evidence="1" type="ORF">IHE45_05G197200</name>
</gene>
<organism evidence="1 2">
    <name type="scientific">Dioscorea alata</name>
    <name type="common">Purple yam</name>
    <dbReference type="NCBI Taxonomy" id="55571"/>
    <lineage>
        <taxon>Eukaryota</taxon>
        <taxon>Viridiplantae</taxon>
        <taxon>Streptophyta</taxon>
        <taxon>Embryophyta</taxon>
        <taxon>Tracheophyta</taxon>
        <taxon>Spermatophyta</taxon>
        <taxon>Magnoliopsida</taxon>
        <taxon>Liliopsida</taxon>
        <taxon>Dioscoreales</taxon>
        <taxon>Dioscoreaceae</taxon>
        <taxon>Dioscorea</taxon>
    </lineage>
</organism>
<protein>
    <submittedName>
        <fullName evidence="1">Late embryogenesis abundant protein LEA-3 subgroup protein</fullName>
    </submittedName>
</protein>
<proteinExistence type="predicted"/>
<sequence length="96" mass="10551">MARFITNHMMTTFFSLSRRMSSIAAQTTRSQAEVTATMKAMAADNCAGSGGGGTVVKADVFWMKNPLTGYWIPENRFNQVDPVDLRAQLLSSKKSN</sequence>
<dbReference type="Proteomes" id="UP000827976">
    <property type="component" value="Chromosome 5"/>
</dbReference>
<name>A0ACB7W8D9_DIOAL</name>
<evidence type="ECO:0000313" key="2">
    <source>
        <dbReference type="Proteomes" id="UP000827976"/>
    </source>
</evidence>
<evidence type="ECO:0000313" key="1">
    <source>
        <dbReference type="EMBL" id="KAH7683654.1"/>
    </source>
</evidence>
<comment type="caution">
    <text evidence="1">The sequence shown here is derived from an EMBL/GenBank/DDBJ whole genome shotgun (WGS) entry which is preliminary data.</text>
</comment>
<dbReference type="EMBL" id="CM037015">
    <property type="protein sequence ID" value="KAH7683654.1"/>
    <property type="molecule type" value="Genomic_DNA"/>
</dbReference>
<accession>A0ACB7W8D9</accession>